<dbReference type="RefSeq" id="XP_025415456.1">
    <property type="nucleotide sequence ID" value="XM_025559671.1"/>
</dbReference>
<dbReference type="PANTHER" id="PTHR16055">
    <property type="entry name" value="INTEGRATOR COMPLEX SUBUNIT 10"/>
    <property type="match status" value="1"/>
</dbReference>
<gene>
    <name evidence="6" type="primary">LOC112687113</name>
</gene>
<protein>
    <recommendedName>
        <fullName evidence="3">Integrator complex subunit 10</fullName>
    </recommendedName>
</protein>
<evidence type="ECO:0000256" key="1">
    <source>
        <dbReference type="ARBA" id="ARBA00004123"/>
    </source>
</evidence>
<name>A0A8B8FYM6_9HEMI</name>
<comment type="similarity">
    <text evidence="2">Belongs to the Integrator subunit 10 family.</text>
</comment>
<dbReference type="AlphaFoldDB" id="A0A8B8FYM6"/>
<proteinExistence type="inferred from homology"/>
<evidence type="ECO:0000313" key="5">
    <source>
        <dbReference type="Proteomes" id="UP000694846"/>
    </source>
</evidence>
<comment type="subcellular location">
    <subcellularLocation>
        <location evidence="1">Nucleus</location>
    </subcellularLocation>
</comment>
<reference evidence="6" key="1">
    <citation type="submission" date="2025-08" db="UniProtKB">
        <authorList>
            <consortium name="RefSeq"/>
        </authorList>
    </citation>
    <scope>IDENTIFICATION</scope>
    <source>
        <tissue evidence="6">Whole body</tissue>
    </source>
</reference>
<keyword evidence="4" id="KW-0539">Nucleus</keyword>
<dbReference type="InterPro" id="IPR026164">
    <property type="entry name" value="Int_cplx_su10"/>
</dbReference>
<sequence>MYYDTVINEKIKSRTGVKMEPMEVCVTDEEYMMTKAKSFLETDCYRCRSWLLTAKSMFPNNFGIHFECYEIEKNLRCVHRAARCFSSLLEDFPNEPILWKEIENFTPILCMDISCLSEEQTFFREMFSALPLSIQQKLLSVCAERSEDTMEHCRLVLLLLNRFPQSSTELALKLMDTMITAEKHNQCPNVINCYRKILVCDLGPLLVSTSTLNQKNLYKMLTKTTEFYITYAMGKHSIIQNLPDTENSIKTPWEDLFASCERIGKKLSWELRSVLSQSDKRKAWKKVSSFAKKFVIASNNSELSKQLVFCGMILFVRHVYDYNQSLQPDDGSEYLLVKAIKGPKVQINKPPLKQAVLSIATKLNESLIGITDESSEVLDHFKMAFNYWELLTNKEPMCTDYWKLSAQIKVDTFIGQFLNDITFYQGKYKNLFKAVPVQESIRKSLSLVTLYYCVQEFKKCTEHIFKVVEQLESLELCGEVSMEIANPPEDREMYYIQIAKLPVLQYCVKIMIQILYNQLSNFSSASDLLIGHLLVLSQMVWPEGKAIAEDMYKRIAELPVFTYPQFIAYITNIDIIEQFMAMFMENDKCVLNIFPCVASSLSPRISTRGAGKGVKDEFRLAVKKQVSRWSEPVDETMLLFFKNEKDNLMNTATLMEKSLTY</sequence>
<dbReference type="PANTHER" id="PTHR16055:SF2">
    <property type="entry name" value="INTEGRATOR COMPLEX SUBUNIT 10"/>
    <property type="match status" value="1"/>
</dbReference>
<accession>A0A8B8FYM6</accession>
<evidence type="ECO:0000256" key="2">
    <source>
        <dbReference type="ARBA" id="ARBA00010391"/>
    </source>
</evidence>
<dbReference type="Pfam" id="PF21045">
    <property type="entry name" value="INT10"/>
    <property type="match status" value="2"/>
</dbReference>
<evidence type="ECO:0000256" key="3">
    <source>
        <dbReference type="ARBA" id="ARBA00016811"/>
    </source>
</evidence>
<keyword evidence="5" id="KW-1185">Reference proteome</keyword>
<dbReference type="CTD" id="55174"/>
<dbReference type="GO" id="GO:0032039">
    <property type="term" value="C:integrator complex"/>
    <property type="evidence" value="ECO:0007669"/>
    <property type="project" value="InterPro"/>
</dbReference>
<organism evidence="5 6">
    <name type="scientific">Sipha flava</name>
    <name type="common">yellow sugarcane aphid</name>
    <dbReference type="NCBI Taxonomy" id="143950"/>
    <lineage>
        <taxon>Eukaryota</taxon>
        <taxon>Metazoa</taxon>
        <taxon>Ecdysozoa</taxon>
        <taxon>Arthropoda</taxon>
        <taxon>Hexapoda</taxon>
        <taxon>Insecta</taxon>
        <taxon>Pterygota</taxon>
        <taxon>Neoptera</taxon>
        <taxon>Paraneoptera</taxon>
        <taxon>Hemiptera</taxon>
        <taxon>Sternorrhyncha</taxon>
        <taxon>Aphidomorpha</taxon>
        <taxon>Aphidoidea</taxon>
        <taxon>Aphididae</taxon>
        <taxon>Sipha</taxon>
    </lineage>
</organism>
<dbReference type="Proteomes" id="UP000694846">
    <property type="component" value="Unplaced"/>
</dbReference>
<evidence type="ECO:0000313" key="6">
    <source>
        <dbReference type="RefSeq" id="XP_025415456.1"/>
    </source>
</evidence>
<evidence type="ECO:0000256" key="4">
    <source>
        <dbReference type="ARBA" id="ARBA00023242"/>
    </source>
</evidence>
<dbReference type="PRINTS" id="PR02106">
    <property type="entry name" value="INTSUBUNIT10"/>
</dbReference>
<dbReference type="GeneID" id="112687113"/>
<dbReference type="GO" id="GO:0016180">
    <property type="term" value="P:snRNA processing"/>
    <property type="evidence" value="ECO:0007669"/>
    <property type="project" value="InterPro"/>
</dbReference>
<dbReference type="OrthoDB" id="18145at2759"/>